<sequence length="307" mass="34907">MKRLLHYLFLGCVLFPGLLACMPSQKGQDTAGRLFPPALPIPPDSISIPEERASYIVNNVWLPYDSLTTQMFEGIPSMEQFIVDYFAIGAVADKKSFSNSVVTALGKSTPDFYAHFLDFAEMYLDHSNSPIYNEDLYALFVGQVLRSSVVTYADSIRLSERLTGYAKNKVGDIAANFSIRLSDSHKISLHDIASPLTILIFYEPECETCIETLDFIKSSDVFLTLAAEQKVKVLCVDMSSETRSAQSAREKCPTWMMMGYESEQAIRQQQLYYLRTFPTVFLLDQDNRVLLRHLRVDQLEQWLRNNT</sequence>
<keyword evidence="4" id="KW-1185">Reference proteome</keyword>
<evidence type="ECO:0000259" key="2">
    <source>
        <dbReference type="Pfam" id="PF17127"/>
    </source>
</evidence>
<dbReference type="AlphaFoldDB" id="A0A0A2EU78"/>
<evidence type="ECO:0000256" key="1">
    <source>
        <dbReference type="SAM" id="SignalP"/>
    </source>
</evidence>
<dbReference type="InterPro" id="IPR036249">
    <property type="entry name" value="Thioredoxin-like_sf"/>
</dbReference>
<dbReference type="eggNOG" id="COG0526">
    <property type="taxonomic scope" value="Bacteria"/>
</dbReference>
<dbReference type="STRING" id="36874.HQ34_03700"/>
<reference evidence="3 4" key="1">
    <citation type="submission" date="2014-08" db="EMBL/GenBank/DDBJ databases">
        <title>Porphyromonas cangingivalis strain:COT-109_OH1386 Genome sequencing.</title>
        <authorList>
            <person name="Wallis C."/>
            <person name="Deusch O."/>
            <person name="O'Flynn C."/>
            <person name="Davis I."/>
            <person name="Jospin G."/>
            <person name="Darling A.E."/>
            <person name="Coil D.A."/>
            <person name="Alexiev A."/>
            <person name="Horsfall A."/>
            <person name="Kirkwood N."/>
            <person name="Harris S."/>
            <person name="Eisen J.A."/>
        </authorList>
    </citation>
    <scope>NUCLEOTIDE SEQUENCE [LARGE SCALE GENOMIC DNA]</scope>
    <source>
        <strain evidence="4">COT-109 OH1386</strain>
    </source>
</reference>
<dbReference type="Pfam" id="PF17127">
    <property type="entry name" value="DUF5106"/>
    <property type="match status" value="1"/>
</dbReference>
<dbReference type="SUPFAM" id="SSF52833">
    <property type="entry name" value="Thioredoxin-like"/>
    <property type="match status" value="1"/>
</dbReference>
<feature type="signal peptide" evidence="1">
    <location>
        <begin position="1"/>
        <end position="20"/>
    </location>
</feature>
<dbReference type="Gene3D" id="3.40.30.10">
    <property type="entry name" value="Glutaredoxin"/>
    <property type="match status" value="1"/>
</dbReference>
<keyword evidence="1" id="KW-0732">Signal</keyword>
<dbReference type="PROSITE" id="PS51257">
    <property type="entry name" value="PROKAR_LIPOPROTEIN"/>
    <property type="match status" value="1"/>
</dbReference>
<name>A0A0A2EU78_PORCN</name>
<evidence type="ECO:0000313" key="4">
    <source>
        <dbReference type="Proteomes" id="UP000030125"/>
    </source>
</evidence>
<organism evidence="3 4">
    <name type="scientific">Porphyromonas cangingivalis</name>
    <dbReference type="NCBI Taxonomy" id="36874"/>
    <lineage>
        <taxon>Bacteria</taxon>
        <taxon>Pseudomonadati</taxon>
        <taxon>Bacteroidota</taxon>
        <taxon>Bacteroidia</taxon>
        <taxon>Bacteroidales</taxon>
        <taxon>Porphyromonadaceae</taxon>
        <taxon>Porphyromonas</taxon>
    </lineage>
</organism>
<feature type="domain" description="DUF5106" evidence="2">
    <location>
        <begin position="39"/>
        <end position="168"/>
    </location>
</feature>
<evidence type="ECO:0000313" key="3">
    <source>
        <dbReference type="EMBL" id="KGN81257.1"/>
    </source>
</evidence>
<gene>
    <name evidence="3" type="ORF">HQ35_04650</name>
</gene>
<protein>
    <recommendedName>
        <fullName evidence="2">DUF5106 domain-containing protein</fullName>
    </recommendedName>
</protein>
<dbReference type="Proteomes" id="UP000030125">
    <property type="component" value="Unassembled WGS sequence"/>
</dbReference>
<proteinExistence type="predicted"/>
<accession>A0A0A2EU78</accession>
<dbReference type="InterPro" id="IPR033395">
    <property type="entry name" value="DUF5106"/>
</dbReference>
<feature type="chain" id="PRO_5001998592" description="DUF5106 domain-containing protein" evidence="1">
    <location>
        <begin position="21"/>
        <end position="307"/>
    </location>
</feature>
<dbReference type="EMBL" id="JQJD01000030">
    <property type="protein sequence ID" value="KGN81257.1"/>
    <property type="molecule type" value="Genomic_DNA"/>
</dbReference>
<comment type="caution">
    <text evidence="3">The sequence shown here is derived from an EMBL/GenBank/DDBJ whole genome shotgun (WGS) entry which is preliminary data.</text>
</comment>